<proteinExistence type="predicted"/>
<gene>
    <name evidence="2" type="ORF">LLUT_LOCUS20820</name>
</gene>
<sequence length="456" mass="52416">MERDIEEKERLMVEKREDTAQSKQLHLQDKKSVDNAEENWTKEKDDIIKYFLENSKHVAQSYGHDIIKENAFVLVKYPGKEKDNDDNMNVDPQYKSFMGKLRPDGKSYVLDIIEETISVKYEPPIPELEALTACAIENANHVSNASPVVDKKMHTHTKCKGKHRGRKPKDLILNADRHGIGSGSHVASDTKKRAGSHRHRKQKGIELSADKNPNDSVSNMIVASKPQNQAPSYKGKRRGRKPKGCAEHHAIKNSNGNSNHVVSEAHKHDHDSKRASKRAKENVVPSAVETACLSQTRSQTIDHGIKEEPEYYDDDNPCIRRPMQVSVLNVEIFCHNDDDEANARKSTEYREKLMEELKKPYCSEEYERLLNDITVRKPAQGHKVLRGCTKIYKEDYDAKSYLDHHIDLKKKIDSARDDHPKILNLLRGFFYWLVNSSHERSFRPWRVQSCLDVLPQ</sequence>
<feature type="compositionally biased region" description="Polar residues" evidence="1">
    <location>
        <begin position="214"/>
        <end position="231"/>
    </location>
</feature>
<feature type="compositionally biased region" description="Basic and acidic residues" evidence="1">
    <location>
        <begin position="263"/>
        <end position="281"/>
    </location>
</feature>
<protein>
    <submittedName>
        <fullName evidence="2">Uncharacterized protein</fullName>
    </submittedName>
</protein>
<dbReference type="PANTHER" id="PTHR34194:SF2">
    <property type="entry name" value="F14J8.16 PROTEIN"/>
    <property type="match status" value="1"/>
</dbReference>
<dbReference type="AlphaFoldDB" id="A0AAV1XDE5"/>
<feature type="compositionally biased region" description="Polar residues" evidence="1">
    <location>
        <begin position="252"/>
        <end position="261"/>
    </location>
</feature>
<keyword evidence="3" id="KW-1185">Reference proteome</keyword>
<feature type="region of interest" description="Disordered" evidence="1">
    <location>
        <begin position="156"/>
        <end position="286"/>
    </location>
</feature>
<reference evidence="2 3" key="1">
    <citation type="submission" date="2024-03" db="EMBL/GenBank/DDBJ databases">
        <authorList>
            <person name="Martinez-Hernandez J."/>
        </authorList>
    </citation>
    <scope>NUCLEOTIDE SEQUENCE [LARGE SCALE GENOMIC DNA]</scope>
</reference>
<dbReference type="EMBL" id="CAXHTB010000014">
    <property type="protein sequence ID" value="CAL0319760.1"/>
    <property type="molecule type" value="Genomic_DNA"/>
</dbReference>
<dbReference type="Proteomes" id="UP001497480">
    <property type="component" value="Unassembled WGS sequence"/>
</dbReference>
<comment type="caution">
    <text evidence="2">The sequence shown here is derived from an EMBL/GenBank/DDBJ whole genome shotgun (WGS) entry which is preliminary data.</text>
</comment>
<accession>A0AAV1XDE5</accession>
<dbReference type="PANTHER" id="PTHR34194">
    <property type="entry name" value="F14J8.16 PROTEIN"/>
    <property type="match status" value="1"/>
</dbReference>
<feature type="region of interest" description="Disordered" evidence="1">
    <location>
        <begin position="12"/>
        <end position="38"/>
    </location>
</feature>
<feature type="compositionally biased region" description="Basic residues" evidence="1">
    <location>
        <begin position="193"/>
        <end position="202"/>
    </location>
</feature>
<evidence type="ECO:0000313" key="2">
    <source>
        <dbReference type="EMBL" id="CAL0319760.1"/>
    </source>
</evidence>
<evidence type="ECO:0000256" key="1">
    <source>
        <dbReference type="SAM" id="MobiDB-lite"/>
    </source>
</evidence>
<evidence type="ECO:0000313" key="3">
    <source>
        <dbReference type="Proteomes" id="UP001497480"/>
    </source>
</evidence>
<name>A0AAV1XDE5_LUPLU</name>
<organism evidence="2 3">
    <name type="scientific">Lupinus luteus</name>
    <name type="common">European yellow lupine</name>
    <dbReference type="NCBI Taxonomy" id="3873"/>
    <lineage>
        <taxon>Eukaryota</taxon>
        <taxon>Viridiplantae</taxon>
        <taxon>Streptophyta</taxon>
        <taxon>Embryophyta</taxon>
        <taxon>Tracheophyta</taxon>
        <taxon>Spermatophyta</taxon>
        <taxon>Magnoliopsida</taxon>
        <taxon>eudicotyledons</taxon>
        <taxon>Gunneridae</taxon>
        <taxon>Pentapetalae</taxon>
        <taxon>rosids</taxon>
        <taxon>fabids</taxon>
        <taxon>Fabales</taxon>
        <taxon>Fabaceae</taxon>
        <taxon>Papilionoideae</taxon>
        <taxon>50 kb inversion clade</taxon>
        <taxon>genistoids sensu lato</taxon>
        <taxon>core genistoids</taxon>
        <taxon>Genisteae</taxon>
        <taxon>Lupinus</taxon>
    </lineage>
</organism>
<feature type="compositionally biased region" description="Basic residues" evidence="1">
    <location>
        <begin position="234"/>
        <end position="243"/>
    </location>
</feature>
<feature type="compositionally biased region" description="Basic residues" evidence="1">
    <location>
        <begin position="156"/>
        <end position="167"/>
    </location>
</feature>